<keyword evidence="2" id="KW-1185">Reference proteome</keyword>
<organism evidence="1 2">
    <name type="scientific">Neolewinella aurantiaca</name>
    <dbReference type="NCBI Taxonomy" id="2602767"/>
    <lineage>
        <taxon>Bacteria</taxon>
        <taxon>Pseudomonadati</taxon>
        <taxon>Bacteroidota</taxon>
        <taxon>Saprospiria</taxon>
        <taxon>Saprospirales</taxon>
        <taxon>Lewinellaceae</taxon>
        <taxon>Neolewinella</taxon>
    </lineage>
</organism>
<dbReference type="PANTHER" id="PTHR21621">
    <property type="entry name" value="RIBOSOMAL PROTEIN S6 MODIFICATION PROTEIN"/>
    <property type="match status" value="1"/>
</dbReference>
<dbReference type="OrthoDB" id="583309at2"/>
<comment type="caution">
    <text evidence="1">The sequence shown here is derived from an EMBL/GenBank/DDBJ whole genome shotgun (WGS) entry which is preliminary data.</text>
</comment>
<gene>
    <name evidence="1" type="ORF">FUA23_14340</name>
</gene>
<sequence length="347" mass="40336">MILVLTYRKYEQGTDPVIDWLIRYDAPFVRLDLLSLLEGRNRLHFEDDGRIIIDGYDLQDQIKVVFYRRFLRSLPLDNCQELPHHLPQLRSDLNREAADVFREIFRRLSHAHWLPDFEASERADNKLHMTKLARAAGLRVPSTLVCNRKDTLLDFYRKKPGGLICKPINFCGYYFRDGFAFTAYTKMVDEDFLKATPDRFFPTLFQEVVERDFELRIFYLDGKFFPTAIYSNDYGENLADVKLIAEEDTTHNLPFALPEELKERLDAFMKSAGLTTGSIDVLKDMDGRHQFIEVNPVGQYLAPGRKCNYFIEKKIAEWLIQKNREASGLRSLSPQNLTVTSPSITAT</sequence>
<protein>
    <recommendedName>
        <fullName evidence="3">ATP-grasp domain-containing protein</fullName>
    </recommendedName>
</protein>
<evidence type="ECO:0000313" key="2">
    <source>
        <dbReference type="Proteomes" id="UP000321907"/>
    </source>
</evidence>
<dbReference type="GO" id="GO:0018169">
    <property type="term" value="F:ribosomal S6-glutamic acid ligase activity"/>
    <property type="evidence" value="ECO:0007669"/>
    <property type="project" value="TreeGrafter"/>
</dbReference>
<dbReference type="GO" id="GO:0009432">
    <property type="term" value="P:SOS response"/>
    <property type="evidence" value="ECO:0007669"/>
    <property type="project" value="TreeGrafter"/>
</dbReference>
<dbReference type="GO" id="GO:0005737">
    <property type="term" value="C:cytoplasm"/>
    <property type="evidence" value="ECO:0007669"/>
    <property type="project" value="TreeGrafter"/>
</dbReference>
<dbReference type="SUPFAM" id="SSF56059">
    <property type="entry name" value="Glutathione synthetase ATP-binding domain-like"/>
    <property type="match status" value="1"/>
</dbReference>
<dbReference type="RefSeq" id="WP_147931443.1">
    <property type="nucleotide sequence ID" value="NZ_VOXD01000022.1"/>
</dbReference>
<evidence type="ECO:0008006" key="3">
    <source>
        <dbReference type="Google" id="ProtNLM"/>
    </source>
</evidence>
<dbReference type="Gene3D" id="3.30.470.20">
    <property type="entry name" value="ATP-grasp fold, B domain"/>
    <property type="match status" value="1"/>
</dbReference>
<evidence type="ECO:0000313" key="1">
    <source>
        <dbReference type="EMBL" id="TXF88461.1"/>
    </source>
</evidence>
<name>A0A5C7FSS3_9BACT</name>
<dbReference type="AlphaFoldDB" id="A0A5C7FSS3"/>
<reference evidence="1 2" key="1">
    <citation type="submission" date="2019-08" db="EMBL/GenBank/DDBJ databases">
        <title>Lewinella sp. strain SSH13 Genome sequencing and assembly.</title>
        <authorList>
            <person name="Kim I."/>
        </authorList>
    </citation>
    <scope>NUCLEOTIDE SEQUENCE [LARGE SCALE GENOMIC DNA]</scope>
    <source>
        <strain evidence="1 2">SSH13</strain>
    </source>
</reference>
<dbReference type="Proteomes" id="UP000321907">
    <property type="component" value="Unassembled WGS sequence"/>
</dbReference>
<dbReference type="PANTHER" id="PTHR21621:SF0">
    <property type="entry name" value="BETA-CITRYLGLUTAMATE SYNTHASE B-RELATED"/>
    <property type="match status" value="1"/>
</dbReference>
<dbReference type="EMBL" id="VOXD01000022">
    <property type="protein sequence ID" value="TXF88461.1"/>
    <property type="molecule type" value="Genomic_DNA"/>
</dbReference>
<accession>A0A5C7FSS3</accession>
<proteinExistence type="predicted"/>